<dbReference type="InterPro" id="IPR041916">
    <property type="entry name" value="Anti_sigma_zinc_sf"/>
</dbReference>
<evidence type="ECO:0008006" key="4">
    <source>
        <dbReference type="Google" id="ProtNLM"/>
    </source>
</evidence>
<organism evidence="2 3">
    <name type="scientific">Stratiformator vulcanicus</name>
    <dbReference type="NCBI Taxonomy" id="2527980"/>
    <lineage>
        <taxon>Bacteria</taxon>
        <taxon>Pseudomonadati</taxon>
        <taxon>Planctomycetota</taxon>
        <taxon>Planctomycetia</taxon>
        <taxon>Planctomycetales</taxon>
        <taxon>Planctomycetaceae</taxon>
        <taxon>Stratiformator</taxon>
    </lineage>
</organism>
<dbReference type="Proteomes" id="UP000317318">
    <property type="component" value="Chromosome"/>
</dbReference>
<feature type="transmembrane region" description="Helical" evidence="1">
    <location>
        <begin position="97"/>
        <end position="116"/>
    </location>
</feature>
<proteinExistence type="predicted"/>
<dbReference type="Gene3D" id="1.10.10.1320">
    <property type="entry name" value="Anti-sigma factor, zinc-finger domain"/>
    <property type="match status" value="1"/>
</dbReference>
<accession>A0A517R442</accession>
<keyword evidence="1" id="KW-1133">Transmembrane helix</keyword>
<reference evidence="2 3" key="1">
    <citation type="submission" date="2019-02" db="EMBL/GenBank/DDBJ databases">
        <title>Deep-cultivation of Planctomycetes and their phenomic and genomic characterization uncovers novel biology.</title>
        <authorList>
            <person name="Wiegand S."/>
            <person name="Jogler M."/>
            <person name="Boedeker C."/>
            <person name="Pinto D."/>
            <person name="Vollmers J."/>
            <person name="Rivas-Marin E."/>
            <person name="Kohn T."/>
            <person name="Peeters S.H."/>
            <person name="Heuer A."/>
            <person name="Rast P."/>
            <person name="Oberbeckmann S."/>
            <person name="Bunk B."/>
            <person name="Jeske O."/>
            <person name="Meyerdierks A."/>
            <person name="Storesund J.E."/>
            <person name="Kallscheuer N."/>
            <person name="Luecker S."/>
            <person name="Lage O.M."/>
            <person name="Pohl T."/>
            <person name="Merkel B.J."/>
            <person name="Hornburger P."/>
            <person name="Mueller R.-W."/>
            <person name="Bruemmer F."/>
            <person name="Labrenz M."/>
            <person name="Spormann A.M."/>
            <person name="Op den Camp H."/>
            <person name="Overmann J."/>
            <person name="Amann R."/>
            <person name="Jetten M.S.M."/>
            <person name="Mascher T."/>
            <person name="Medema M.H."/>
            <person name="Devos D.P."/>
            <person name="Kaster A.-K."/>
            <person name="Ovreas L."/>
            <person name="Rohde M."/>
            <person name="Galperin M.Y."/>
            <person name="Jogler C."/>
        </authorList>
    </citation>
    <scope>NUCLEOTIDE SEQUENCE [LARGE SCALE GENOMIC DNA]</scope>
    <source>
        <strain evidence="2 3">Pan189</strain>
    </source>
</reference>
<evidence type="ECO:0000256" key="1">
    <source>
        <dbReference type="SAM" id="Phobius"/>
    </source>
</evidence>
<evidence type="ECO:0000313" key="2">
    <source>
        <dbReference type="EMBL" id="QDT38648.1"/>
    </source>
</evidence>
<keyword evidence="1" id="KW-0812">Transmembrane</keyword>
<name>A0A517R442_9PLAN</name>
<gene>
    <name evidence="2" type="ORF">Pan189_30430</name>
</gene>
<evidence type="ECO:0000313" key="3">
    <source>
        <dbReference type="Proteomes" id="UP000317318"/>
    </source>
</evidence>
<dbReference type="OrthoDB" id="212532at2"/>
<dbReference type="KEGG" id="svp:Pan189_30430"/>
<dbReference type="RefSeq" id="WP_145364735.1">
    <property type="nucleotide sequence ID" value="NZ_CP036268.1"/>
</dbReference>
<protein>
    <recommendedName>
        <fullName evidence="4">Zinc-finger domain-containing protein</fullName>
    </recommendedName>
</protein>
<keyword evidence="1" id="KW-0472">Membrane</keyword>
<keyword evidence="3" id="KW-1185">Reference proteome</keyword>
<sequence length="174" mass="19342">MPKLRRLTNEDRADLTAYLDGELGEDRTQQIDSLLAENDIARKEVARLEQTWNLLDTLPRTTASPEFTSRTVASIRVERKPPPAALVKAAEYGRRGLLTLVWIALISAGAAAGYLGGRELVPSRHDDLIQDFELIDRIDLYDDVGDLQFLQTLHDSGTLRNWNANNAASEDGSP</sequence>
<dbReference type="EMBL" id="CP036268">
    <property type="protein sequence ID" value="QDT38648.1"/>
    <property type="molecule type" value="Genomic_DNA"/>
</dbReference>
<dbReference type="AlphaFoldDB" id="A0A517R442"/>